<dbReference type="GO" id="GO:0045893">
    <property type="term" value="P:positive regulation of DNA-templated transcription"/>
    <property type="evidence" value="ECO:0007669"/>
    <property type="project" value="UniProtKB-ARBA"/>
</dbReference>
<keyword evidence="4 9" id="KW-0863">Zinc-finger</keyword>
<dbReference type="GO" id="GO:0005694">
    <property type="term" value="C:chromosome"/>
    <property type="evidence" value="ECO:0007669"/>
    <property type="project" value="UniProtKB-ARBA"/>
</dbReference>
<reference evidence="12 13" key="2">
    <citation type="journal article" date="2012" name="PLoS Pathog.">
        <title>Diverse lifestyles and strategies of plant pathogenesis encoded in the genomes of eighteen Dothideomycetes fungi.</title>
        <authorList>
            <person name="Ohm R.A."/>
            <person name="Feau N."/>
            <person name="Henrissat B."/>
            <person name="Schoch C.L."/>
            <person name="Horwitz B.A."/>
            <person name="Barry K.W."/>
            <person name="Condon B.J."/>
            <person name="Copeland A.C."/>
            <person name="Dhillon B."/>
            <person name="Glaser F."/>
            <person name="Hesse C.N."/>
            <person name="Kosti I."/>
            <person name="LaButti K."/>
            <person name="Lindquist E.A."/>
            <person name="Lucas S."/>
            <person name="Salamov A.A."/>
            <person name="Bradshaw R.E."/>
            <person name="Ciuffetti L."/>
            <person name="Hamelin R.C."/>
            <person name="Kema G.H.J."/>
            <person name="Lawrence C."/>
            <person name="Scott J.A."/>
            <person name="Spatafora J.W."/>
            <person name="Turgeon B.G."/>
            <person name="de Wit P.J.G.M."/>
            <person name="Zhong S."/>
            <person name="Goodwin S.B."/>
            <person name="Grigoriev I.V."/>
        </authorList>
    </citation>
    <scope>NUCLEOTIDE SEQUENCE [LARGE SCALE GENOMIC DNA]</scope>
    <source>
        <strain evidence="13">NZE10 / CBS 128990</strain>
    </source>
</reference>
<organism evidence="12 13">
    <name type="scientific">Dothistroma septosporum (strain NZE10 / CBS 128990)</name>
    <name type="common">Red band needle blight fungus</name>
    <name type="synonym">Mycosphaerella pini</name>
    <dbReference type="NCBI Taxonomy" id="675120"/>
    <lineage>
        <taxon>Eukaryota</taxon>
        <taxon>Fungi</taxon>
        <taxon>Dikarya</taxon>
        <taxon>Ascomycota</taxon>
        <taxon>Pezizomycotina</taxon>
        <taxon>Dothideomycetes</taxon>
        <taxon>Dothideomycetidae</taxon>
        <taxon>Mycosphaerellales</taxon>
        <taxon>Mycosphaerellaceae</taxon>
        <taxon>Dothistroma</taxon>
    </lineage>
</organism>
<keyword evidence="2" id="KW-0479">Metal-binding</keyword>
<evidence type="ECO:0000313" key="13">
    <source>
        <dbReference type="Proteomes" id="UP000016933"/>
    </source>
</evidence>
<feature type="compositionally biased region" description="Basic and acidic residues" evidence="10">
    <location>
        <begin position="399"/>
        <end position="424"/>
    </location>
</feature>
<evidence type="ECO:0000313" key="12">
    <source>
        <dbReference type="EMBL" id="EME39326.1"/>
    </source>
</evidence>
<dbReference type="InterPro" id="IPR013087">
    <property type="entry name" value="Znf_C2H2_type"/>
</dbReference>
<feature type="region of interest" description="Disordered" evidence="10">
    <location>
        <begin position="214"/>
        <end position="285"/>
    </location>
</feature>
<feature type="compositionally biased region" description="Polar residues" evidence="10">
    <location>
        <begin position="157"/>
        <end position="173"/>
    </location>
</feature>
<dbReference type="GO" id="GO:0005654">
    <property type="term" value="C:nucleoplasm"/>
    <property type="evidence" value="ECO:0007669"/>
    <property type="project" value="TreeGrafter"/>
</dbReference>
<feature type="compositionally biased region" description="Low complexity" evidence="10">
    <location>
        <begin position="99"/>
        <end position="108"/>
    </location>
</feature>
<feature type="region of interest" description="Disordered" evidence="10">
    <location>
        <begin position="357"/>
        <end position="616"/>
    </location>
</feature>
<dbReference type="FunFam" id="3.30.160.60:FF:001666">
    <property type="entry name" value="MDS1 and EVI1 complex locus"/>
    <property type="match status" value="1"/>
</dbReference>
<evidence type="ECO:0000256" key="9">
    <source>
        <dbReference type="PROSITE-ProRule" id="PRU00042"/>
    </source>
</evidence>
<evidence type="ECO:0000256" key="6">
    <source>
        <dbReference type="ARBA" id="ARBA00023015"/>
    </source>
</evidence>
<reference evidence="13" key="1">
    <citation type="journal article" date="2012" name="PLoS Genet.">
        <title>The genomes of the fungal plant pathogens Cladosporium fulvum and Dothistroma septosporum reveal adaptation to different hosts and lifestyles but also signatures of common ancestry.</title>
        <authorList>
            <person name="de Wit P.J.G.M."/>
            <person name="van der Burgt A."/>
            <person name="Oekmen B."/>
            <person name="Stergiopoulos I."/>
            <person name="Abd-Elsalam K.A."/>
            <person name="Aerts A.L."/>
            <person name="Bahkali A.H."/>
            <person name="Beenen H.G."/>
            <person name="Chettri P."/>
            <person name="Cox M.P."/>
            <person name="Datema E."/>
            <person name="de Vries R.P."/>
            <person name="Dhillon B."/>
            <person name="Ganley A.R."/>
            <person name="Griffiths S.A."/>
            <person name="Guo Y."/>
            <person name="Hamelin R.C."/>
            <person name="Henrissat B."/>
            <person name="Kabir M.S."/>
            <person name="Jashni M.K."/>
            <person name="Kema G."/>
            <person name="Klaubauf S."/>
            <person name="Lapidus A."/>
            <person name="Levasseur A."/>
            <person name="Lindquist E."/>
            <person name="Mehrabi R."/>
            <person name="Ohm R.A."/>
            <person name="Owen T.J."/>
            <person name="Salamov A."/>
            <person name="Schwelm A."/>
            <person name="Schijlen E."/>
            <person name="Sun H."/>
            <person name="van den Burg H.A."/>
            <person name="van Ham R.C.H.J."/>
            <person name="Zhang S."/>
            <person name="Goodwin S.B."/>
            <person name="Grigoriev I.V."/>
            <person name="Collemare J."/>
            <person name="Bradshaw R.E."/>
        </authorList>
    </citation>
    <scope>NUCLEOTIDE SEQUENCE [LARGE SCALE GENOMIC DNA]</scope>
    <source>
        <strain evidence="13">NZE10 / CBS 128990</strain>
    </source>
</reference>
<dbReference type="SMART" id="SM00355">
    <property type="entry name" value="ZnF_C2H2"/>
    <property type="match status" value="3"/>
</dbReference>
<keyword evidence="7" id="KW-0804">Transcription</keyword>
<evidence type="ECO:0000256" key="4">
    <source>
        <dbReference type="ARBA" id="ARBA00022771"/>
    </source>
</evidence>
<dbReference type="GO" id="GO:0000978">
    <property type="term" value="F:RNA polymerase II cis-regulatory region sequence-specific DNA binding"/>
    <property type="evidence" value="ECO:0007669"/>
    <property type="project" value="TreeGrafter"/>
</dbReference>
<dbReference type="GO" id="GO:0001227">
    <property type="term" value="F:DNA-binding transcription repressor activity, RNA polymerase II-specific"/>
    <property type="evidence" value="ECO:0007669"/>
    <property type="project" value="TreeGrafter"/>
</dbReference>
<dbReference type="eggNOG" id="KOG1721">
    <property type="taxonomic scope" value="Eukaryota"/>
</dbReference>
<dbReference type="EMBL" id="KB446545">
    <property type="protein sequence ID" value="EME39326.1"/>
    <property type="molecule type" value="Genomic_DNA"/>
</dbReference>
<feature type="compositionally biased region" description="Low complexity" evidence="10">
    <location>
        <begin position="600"/>
        <end position="612"/>
    </location>
</feature>
<dbReference type="Gene3D" id="3.30.160.60">
    <property type="entry name" value="Classic Zinc Finger"/>
    <property type="match status" value="3"/>
</dbReference>
<dbReference type="PANTHER" id="PTHR24399">
    <property type="entry name" value="ZINC FINGER AND BTB DOMAIN-CONTAINING"/>
    <property type="match status" value="1"/>
</dbReference>
<sequence>MAATTRATTPSYPTEPFTSLEGAPRTPASLSSTAGLASTTAELENVNLLRAQPQQQPDLTRTSLSPKSLDKTRLSPVRPAALHLTGAAAMAEMKRRKQQQQAQQQVEQNSRQTSPNPAAQALHSLMGAGGMSRAADAPAPAKLSEPLRTVAEHIQLPDNNTQVGTDDQVSPVSLGSFGTLDSSSGGAAGAGNNAMTATANDRNAASGQQFVAEPDEMNDNNNNNYQDNNGNLAVPDQQGDKAISFSYPGPPPQQDENQQGGPSRGMSLPGYGQGSPKSPAASNKRHKCPYCSTDFTRHHNLKSHLLTHSQEKPYVCQTCQARFRRLHDLKRHTKLHTGERPHTCDRCGRRFARGDALARHNKGPGGCAGRRSSFGGEDDFGDDGGMEGIEYDDDEETDEHGRRVSESNRKRQHLETPQDPDRQIYRQHSRTYPPAPTQSMRGNMGPPQVVHPPSSNATSPREMPGQPSPAGGSSIGSYYGSGQVFAEPGVMTQSPKPLSPGQPPDAQRLSVGEQGGARNRSTSLTTQFQQAHFGRQPGSGGGRTPPMPNAQFPPGQAPPQNILPPLGAGNQQRQPSSMSGAPSMHAHQPMPTGVINSNPGSHSSHGRSSGSSMRDIMQNPDDLWAYVRQLESRFSRMQDEYELRISRMQDELISLKGQVSQISNAGSYTSNMGSNLDRMDRPYP</sequence>
<dbReference type="FunFam" id="3.30.160.60:FF:001732">
    <property type="entry name" value="Zgc:162936"/>
    <property type="match status" value="1"/>
</dbReference>
<dbReference type="Pfam" id="PF00096">
    <property type="entry name" value="zf-C2H2"/>
    <property type="match status" value="2"/>
</dbReference>
<evidence type="ECO:0000259" key="11">
    <source>
        <dbReference type="PROSITE" id="PS50157"/>
    </source>
</evidence>
<evidence type="ECO:0000256" key="1">
    <source>
        <dbReference type="ARBA" id="ARBA00004123"/>
    </source>
</evidence>
<feature type="domain" description="C2H2-type" evidence="11">
    <location>
        <begin position="314"/>
        <end position="341"/>
    </location>
</feature>
<evidence type="ECO:0000256" key="8">
    <source>
        <dbReference type="ARBA" id="ARBA00023242"/>
    </source>
</evidence>
<keyword evidence="8" id="KW-0539">Nucleus</keyword>
<dbReference type="STRING" id="675120.M2YK46"/>
<feature type="region of interest" description="Disordered" evidence="10">
    <location>
        <begin position="1"/>
        <end position="117"/>
    </location>
</feature>
<dbReference type="OMA" id="NTHEQHI"/>
<dbReference type="PROSITE" id="PS00028">
    <property type="entry name" value="ZINC_FINGER_C2H2_1"/>
    <property type="match status" value="2"/>
</dbReference>
<dbReference type="GO" id="GO:0008270">
    <property type="term" value="F:zinc ion binding"/>
    <property type="evidence" value="ECO:0007669"/>
    <property type="project" value="UniProtKB-KW"/>
</dbReference>
<evidence type="ECO:0000256" key="7">
    <source>
        <dbReference type="ARBA" id="ARBA00023163"/>
    </source>
</evidence>
<keyword evidence="13" id="KW-1185">Reference proteome</keyword>
<keyword evidence="5" id="KW-0862">Zinc</keyword>
<dbReference type="AlphaFoldDB" id="M2YK46"/>
<dbReference type="InterPro" id="IPR036236">
    <property type="entry name" value="Znf_C2H2_sf"/>
</dbReference>
<evidence type="ECO:0000256" key="10">
    <source>
        <dbReference type="SAM" id="MobiDB-lite"/>
    </source>
</evidence>
<feature type="compositionally biased region" description="Low complexity" evidence="10">
    <location>
        <begin position="80"/>
        <end position="91"/>
    </location>
</feature>
<feature type="compositionally biased region" description="Low complexity" evidence="10">
    <location>
        <begin position="26"/>
        <end position="41"/>
    </location>
</feature>
<dbReference type="PROSITE" id="PS50157">
    <property type="entry name" value="ZINC_FINGER_C2H2_2"/>
    <property type="match status" value="3"/>
</dbReference>
<name>M2YK46_DOTSN</name>
<feature type="region of interest" description="Disordered" evidence="10">
    <location>
        <begin position="664"/>
        <end position="684"/>
    </location>
</feature>
<dbReference type="SUPFAM" id="SSF57667">
    <property type="entry name" value="beta-beta-alpha zinc fingers"/>
    <property type="match status" value="2"/>
</dbReference>
<accession>M2YK46</accession>
<feature type="domain" description="C2H2-type" evidence="11">
    <location>
        <begin position="286"/>
        <end position="313"/>
    </location>
</feature>
<proteinExistence type="predicted"/>
<dbReference type="Proteomes" id="UP000016933">
    <property type="component" value="Unassembled WGS sequence"/>
</dbReference>
<keyword evidence="6" id="KW-0805">Transcription regulation</keyword>
<feature type="compositionally biased region" description="Polar residues" evidence="10">
    <location>
        <begin position="569"/>
        <end position="580"/>
    </location>
</feature>
<feature type="compositionally biased region" description="Polar residues" evidence="10">
    <location>
        <begin position="52"/>
        <end position="66"/>
    </location>
</feature>
<feature type="compositionally biased region" description="Acidic residues" evidence="10">
    <location>
        <begin position="376"/>
        <end position="398"/>
    </location>
</feature>
<feature type="compositionally biased region" description="Low complexity" evidence="10">
    <location>
        <begin position="219"/>
        <end position="231"/>
    </location>
</feature>
<feature type="compositionally biased region" description="Low complexity" evidence="10">
    <location>
        <begin position="464"/>
        <end position="483"/>
    </location>
</feature>
<evidence type="ECO:0000256" key="5">
    <source>
        <dbReference type="ARBA" id="ARBA00022833"/>
    </source>
</evidence>
<evidence type="ECO:0000256" key="3">
    <source>
        <dbReference type="ARBA" id="ARBA00022737"/>
    </source>
</evidence>
<comment type="subcellular location">
    <subcellularLocation>
        <location evidence="1">Nucleus</location>
    </subcellularLocation>
</comment>
<feature type="region of interest" description="Disordered" evidence="10">
    <location>
        <begin position="157"/>
        <end position="177"/>
    </location>
</feature>
<feature type="domain" description="C2H2-type" evidence="11">
    <location>
        <begin position="342"/>
        <end position="372"/>
    </location>
</feature>
<feature type="compositionally biased region" description="Polar residues" evidence="10">
    <location>
        <begin position="1"/>
        <end position="12"/>
    </location>
</feature>
<evidence type="ECO:0000256" key="2">
    <source>
        <dbReference type="ARBA" id="ARBA00022723"/>
    </source>
</evidence>
<gene>
    <name evidence="12" type="ORF">DOTSEDRAFT_75143</name>
</gene>
<dbReference type="HOGENOM" id="CLU_013258_1_1_1"/>
<protein>
    <recommendedName>
        <fullName evidence="11">C2H2-type domain-containing protein</fullName>
    </recommendedName>
</protein>
<dbReference type="PANTHER" id="PTHR24399:SF23">
    <property type="entry name" value="C2H2-TYPE DOMAIN-CONTAINING PROTEIN"/>
    <property type="match status" value="1"/>
</dbReference>
<keyword evidence="3" id="KW-0677">Repeat</keyword>
<feature type="compositionally biased region" description="Polar residues" evidence="10">
    <location>
        <begin position="664"/>
        <end position="674"/>
    </location>
</feature>
<feature type="compositionally biased region" description="Polar residues" evidence="10">
    <location>
        <begin position="519"/>
        <end position="530"/>
    </location>
</feature>
<dbReference type="OrthoDB" id="8117402at2759"/>